<dbReference type="InterPro" id="IPR025110">
    <property type="entry name" value="AMP-bd_C"/>
</dbReference>
<feature type="domain" description="AMP-dependent synthetase/ligase" evidence="1">
    <location>
        <begin position="9"/>
        <end position="359"/>
    </location>
</feature>
<feature type="domain" description="AMP-binding enzyme C-terminal" evidence="2">
    <location>
        <begin position="409"/>
        <end position="483"/>
    </location>
</feature>
<evidence type="ECO:0000313" key="3">
    <source>
        <dbReference type="EMBL" id="AKG35133.1"/>
    </source>
</evidence>
<dbReference type="PANTHER" id="PTHR43767:SF1">
    <property type="entry name" value="NONRIBOSOMAL PEPTIDE SYNTHASE PES1 (EUROFUNG)-RELATED"/>
    <property type="match status" value="1"/>
</dbReference>
<dbReference type="PATRIC" id="fig|1333534.5.peg.2567"/>
<dbReference type="SUPFAM" id="SSF56801">
    <property type="entry name" value="Acetyl-CoA synthetase-like"/>
    <property type="match status" value="1"/>
</dbReference>
<dbReference type="Proteomes" id="UP000034189">
    <property type="component" value="Chromosome"/>
</dbReference>
<dbReference type="PROSITE" id="PS00455">
    <property type="entry name" value="AMP_BINDING"/>
    <property type="match status" value="1"/>
</dbReference>
<dbReference type="InterPro" id="IPR042099">
    <property type="entry name" value="ANL_N_sf"/>
</dbReference>
<accession>A0A0F7F9D3</accession>
<dbReference type="EMBL" id="CP011114">
    <property type="protein sequence ID" value="AKG35133.1"/>
    <property type="molecule type" value="Genomic_DNA"/>
</dbReference>
<dbReference type="InterPro" id="IPR050237">
    <property type="entry name" value="ATP-dep_AMP-bd_enzyme"/>
</dbReference>
<dbReference type="Gene3D" id="3.40.50.12780">
    <property type="entry name" value="N-terminal domain of ligase-like"/>
    <property type="match status" value="1"/>
</dbReference>
<dbReference type="InterPro" id="IPR000873">
    <property type="entry name" value="AMP-dep_synth/lig_dom"/>
</dbReference>
<dbReference type="GO" id="GO:0016878">
    <property type="term" value="F:acid-thiol ligase activity"/>
    <property type="evidence" value="ECO:0007669"/>
    <property type="project" value="UniProtKB-ARBA"/>
</dbReference>
<protein>
    <recommendedName>
        <fullName evidence="5">Amino acid adenylation domain-containing protein</fullName>
    </recommendedName>
</protein>
<reference evidence="3 4" key="2">
    <citation type="journal article" date="2016" name="Genome Announc.">
        <title>Genome Sequence of a Gram-Positive Diazotroph, Paenibacillus durus Type Strain ATCC 35681.</title>
        <authorList>
            <person name="Halim M.A."/>
            <person name="Rahman A.Y."/>
            <person name="Sim K.S."/>
            <person name="Yam H.C."/>
            <person name="Rahim A.A."/>
            <person name="Ghazali A.H."/>
            <person name="Najimudin N."/>
        </authorList>
    </citation>
    <scope>NUCLEOTIDE SEQUENCE [LARGE SCALE GENOMIC DNA]</scope>
    <source>
        <strain evidence="3 4">ATCC 35681</strain>
    </source>
</reference>
<dbReference type="Pfam" id="PF00501">
    <property type="entry name" value="AMP-binding"/>
    <property type="match status" value="1"/>
</dbReference>
<organism evidence="3 4">
    <name type="scientific">Paenibacillus durus ATCC 35681</name>
    <dbReference type="NCBI Taxonomy" id="1333534"/>
    <lineage>
        <taxon>Bacteria</taxon>
        <taxon>Bacillati</taxon>
        <taxon>Bacillota</taxon>
        <taxon>Bacilli</taxon>
        <taxon>Bacillales</taxon>
        <taxon>Paenibacillaceae</taxon>
        <taxon>Paenibacillus</taxon>
    </lineage>
</organism>
<evidence type="ECO:0008006" key="5">
    <source>
        <dbReference type="Google" id="ProtNLM"/>
    </source>
</evidence>
<evidence type="ECO:0000313" key="4">
    <source>
        <dbReference type="Proteomes" id="UP000034189"/>
    </source>
</evidence>
<dbReference type="AlphaFoldDB" id="A0A0F7F9D3"/>
<evidence type="ECO:0000259" key="2">
    <source>
        <dbReference type="Pfam" id="PF13193"/>
    </source>
</evidence>
<dbReference type="InterPro" id="IPR045851">
    <property type="entry name" value="AMP-bd_C_sf"/>
</dbReference>
<dbReference type="HOGENOM" id="CLU_000022_59_0_9"/>
<gene>
    <name evidence="3" type="ORF">VK70_11620</name>
</gene>
<dbReference type="Pfam" id="PF13193">
    <property type="entry name" value="AMP-binding_C"/>
    <property type="match status" value="1"/>
</dbReference>
<dbReference type="PANTHER" id="PTHR43767">
    <property type="entry name" value="LONG-CHAIN-FATTY-ACID--COA LIGASE"/>
    <property type="match status" value="1"/>
</dbReference>
<dbReference type="InterPro" id="IPR020845">
    <property type="entry name" value="AMP-binding_CS"/>
</dbReference>
<evidence type="ECO:0000259" key="1">
    <source>
        <dbReference type="Pfam" id="PF00501"/>
    </source>
</evidence>
<sequence>MFIHELLSKAAIEQPDKEAFRCKGQGLTYMEAEAAVDAVMGLLVSKGIGKGDRVGIFSSKCLDEIIALFAIMRIGAVFVHINPYFKEEQLRHIAADCGIKLLFLHEGKTGTFLNAELAGTVPNVISLPLAEYSTGGNPGKIEPVPALEDDPAAILYTSGSTGRPKGIVVTHRILYESTVVSAGLLGNHASDRIISVTPFSFDGALSQLFTSVFAGATLILQDSVFPKDIVDTLLTERITGFHAVPSFWRMLLQRHSPFAGHHYPNLRYISIIGEAFPPNEIKKLRSVLPETRFYMMYGTTEAFRSTCLLPEDFDRKFPSAGKPLPGVEIEIVNPEGEPCRPGEIGEITHQGAFVSPGYWNLPKLTAETFRNGRLYTGDLGRLDEEGFLYIEGRKDMMLKLMGIRVSPEEIEDGLCRMPGIREAAAVGITDVNGNVRIKAVIVREEGASLEAQDVILHCKRNLPHYMIPYEVEFCGSLPKTATLKINRSLLREPAGGMSL</sequence>
<proteinExistence type="predicted"/>
<reference evidence="3 4" key="1">
    <citation type="submission" date="2015-03" db="EMBL/GenBank/DDBJ databases">
        <authorList>
            <person name="Abdul Halim M."/>
        </authorList>
    </citation>
    <scope>NUCLEOTIDE SEQUENCE [LARGE SCALE GENOMIC DNA]</scope>
    <source>
        <strain evidence="3 4">ATCC 35681</strain>
    </source>
</reference>
<name>A0A0F7F9D3_PAEDU</name>
<dbReference type="Gene3D" id="3.30.300.30">
    <property type="match status" value="1"/>
</dbReference>